<accession>A0A1V6NS16</accession>
<comment type="caution">
    <text evidence="5">The sequence shown here is derived from an EMBL/GenBank/DDBJ whole genome shotgun (WGS) entry which is preliminary data.</text>
</comment>
<dbReference type="Proteomes" id="UP000191408">
    <property type="component" value="Unassembled WGS sequence"/>
</dbReference>
<reference evidence="6" key="1">
    <citation type="journal article" date="2017" name="Nat. Microbiol.">
        <title>Global analysis of biosynthetic gene clusters reveals vast potential of secondary metabolite production in Penicillium species.</title>
        <authorList>
            <person name="Nielsen J.C."/>
            <person name="Grijseels S."/>
            <person name="Prigent S."/>
            <person name="Ji B."/>
            <person name="Dainat J."/>
            <person name="Nielsen K.F."/>
            <person name="Frisvad J.C."/>
            <person name="Workman M."/>
            <person name="Nielsen J."/>
        </authorList>
    </citation>
    <scope>NUCLEOTIDE SEQUENCE [LARGE SCALE GENOMIC DNA]</scope>
    <source>
        <strain evidence="6">IBT 4502</strain>
    </source>
</reference>
<sequence>MHGRLHTHHGQHVLLSLSRQLSMLFSASKLRFVQLLFVLFGVAFFLFKLRPSITAPTQQVWGDRHDWDDFDAIRNETLGFQKVFAINLVSRPDKRDNIVLGSSVSNFHVEWIDGVTPDEVDAKSYPYNWNHDHKTTEYAARRAHVNGLQRIVHERLGSAIIMEDDSDWDVSLKVQLQSFAHAVRALQPQKGPSQSPYGDDWDILWLGHCGISCKTDLPFYLTPNDPTIPMPHHFLPQWRDPPVFEGYERPDHSRLACTANDAVCSMLYAVSYKGAQRILAALSVNPSGLAEEIDIGAQFDVSLGRMCGNGYLRCFAPYPSITGGFHQAGLKAKFSDIHNDESGDEEGFFSWGVMYSTMLNINRILKGERTVHATWGDVDVLDVVPEDIAMEKGAVYIPKHIDRT</sequence>
<evidence type="ECO:0008006" key="7">
    <source>
        <dbReference type="Google" id="ProtNLM"/>
    </source>
</evidence>
<protein>
    <recommendedName>
        <fullName evidence="7">LPS glycosyltransferase</fullName>
    </recommendedName>
</protein>
<evidence type="ECO:0000256" key="3">
    <source>
        <dbReference type="ARBA" id="ARBA00022679"/>
    </source>
</evidence>
<dbReference type="EMBL" id="MDYM01000003">
    <property type="protein sequence ID" value="OQD67524.1"/>
    <property type="molecule type" value="Genomic_DNA"/>
</dbReference>
<keyword evidence="4" id="KW-0472">Membrane</keyword>
<dbReference type="CDD" id="cd06532">
    <property type="entry name" value="Glyco_transf_25"/>
    <property type="match status" value="1"/>
</dbReference>
<dbReference type="InterPro" id="IPR050757">
    <property type="entry name" value="Collagen_mod_GT25"/>
</dbReference>
<evidence type="ECO:0000256" key="1">
    <source>
        <dbReference type="ARBA" id="ARBA00006721"/>
    </source>
</evidence>
<proteinExistence type="inferred from homology"/>
<gene>
    <name evidence="5" type="ORF">PENPOL_c003G02920</name>
</gene>
<dbReference type="OrthoDB" id="47375at2759"/>
<dbReference type="GO" id="GO:0016740">
    <property type="term" value="F:transferase activity"/>
    <property type="evidence" value="ECO:0007669"/>
    <property type="project" value="UniProtKB-KW"/>
</dbReference>
<dbReference type="PANTHER" id="PTHR10730:SF53">
    <property type="entry name" value="GLYCOSYLTRANSFERASE 25 FAMILY MEMBER"/>
    <property type="match status" value="1"/>
</dbReference>
<dbReference type="InterPro" id="IPR002654">
    <property type="entry name" value="Glyco_trans_25"/>
</dbReference>
<evidence type="ECO:0000256" key="4">
    <source>
        <dbReference type="SAM" id="Phobius"/>
    </source>
</evidence>
<keyword evidence="3" id="KW-0808">Transferase</keyword>
<evidence type="ECO:0000256" key="2">
    <source>
        <dbReference type="ARBA" id="ARBA00022676"/>
    </source>
</evidence>
<evidence type="ECO:0000313" key="5">
    <source>
        <dbReference type="EMBL" id="OQD67524.1"/>
    </source>
</evidence>
<dbReference type="PANTHER" id="PTHR10730">
    <property type="entry name" value="PROCOLLAGEN-LYSINE,2-OXOGLUTARATE 5-DIOXYGENASE/GLYCOSYLTRANSFERASE 25 FAMILY MEMBER"/>
    <property type="match status" value="1"/>
</dbReference>
<dbReference type="AlphaFoldDB" id="A0A1V6NS16"/>
<name>A0A1V6NS16_PENPO</name>
<comment type="similarity">
    <text evidence="1">Belongs to the glycosyltransferase 25 family.</text>
</comment>
<keyword evidence="4" id="KW-0812">Transmembrane</keyword>
<evidence type="ECO:0000313" key="6">
    <source>
        <dbReference type="Proteomes" id="UP000191408"/>
    </source>
</evidence>
<keyword evidence="2" id="KW-0328">Glycosyltransferase</keyword>
<keyword evidence="6" id="KW-1185">Reference proteome</keyword>
<feature type="transmembrane region" description="Helical" evidence="4">
    <location>
        <begin position="32"/>
        <end position="49"/>
    </location>
</feature>
<organism evidence="5 6">
    <name type="scientific">Penicillium polonicum</name>
    <dbReference type="NCBI Taxonomy" id="60169"/>
    <lineage>
        <taxon>Eukaryota</taxon>
        <taxon>Fungi</taxon>
        <taxon>Dikarya</taxon>
        <taxon>Ascomycota</taxon>
        <taxon>Pezizomycotina</taxon>
        <taxon>Eurotiomycetes</taxon>
        <taxon>Eurotiomycetidae</taxon>
        <taxon>Eurotiales</taxon>
        <taxon>Aspergillaceae</taxon>
        <taxon>Penicillium</taxon>
    </lineage>
</organism>
<keyword evidence="4" id="KW-1133">Transmembrane helix</keyword>